<dbReference type="AlphaFoldDB" id="G3HTP8"/>
<accession>G3HTP8</accession>
<reference evidence="2" key="1">
    <citation type="journal article" date="2011" name="Nat. Biotechnol.">
        <title>The genomic sequence of the Chinese hamster ovary (CHO)-K1 cell line.</title>
        <authorList>
            <person name="Xu X."/>
            <person name="Nagarajan H."/>
            <person name="Lewis N.E."/>
            <person name="Pan S."/>
            <person name="Cai Z."/>
            <person name="Liu X."/>
            <person name="Chen W."/>
            <person name="Xie M."/>
            <person name="Wang W."/>
            <person name="Hammond S."/>
            <person name="Andersen M.R."/>
            <person name="Neff N."/>
            <person name="Passarelli B."/>
            <person name="Koh W."/>
            <person name="Fan H.C."/>
            <person name="Wang J."/>
            <person name="Gui Y."/>
            <person name="Lee K.H."/>
            <person name="Betenbaugh M.J."/>
            <person name="Quake S.R."/>
            <person name="Famili I."/>
            <person name="Palsson B.O."/>
            <person name="Wang J."/>
        </authorList>
    </citation>
    <scope>NUCLEOTIDE SEQUENCE [LARGE SCALE GENOMIC DNA]</scope>
    <source>
        <strain evidence="2">CHO K1 cell line</strain>
    </source>
</reference>
<gene>
    <name evidence="1" type="ORF">I79_014276</name>
</gene>
<dbReference type="EMBL" id="JH000714">
    <property type="protein sequence ID" value="EGW02995.1"/>
    <property type="molecule type" value="Genomic_DNA"/>
</dbReference>
<dbReference type="Proteomes" id="UP000001075">
    <property type="component" value="Unassembled WGS sequence"/>
</dbReference>
<proteinExistence type="predicted"/>
<name>G3HTP8_CRIGR</name>
<organism evidence="1 2">
    <name type="scientific">Cricetulus griseus</name>
    <name type="common">Chinese hamster</name>
    <name type="synonym">Cricetulus barabensis griseus</name>
    <dbReference type="NCBI Taxonomy" id="10029"/>
    <lineage>
        <taxon>Eukaryota</taxon>
        <taxon>Metazoa</taxon>
        <taxon>Chordata</taxon>
        <taxon>Craniata</taxon>
        <taxon>Vertebrata</taxon>
        <taxon>Euteleostomi</taxon>
        <taxon>Mammalia</taxon>
        <taxon>Eutheria</taxon>
        <taxon>Euarchontoglires</taxon>
        <taxon>Glires</taxon>
        <taxon>Rodentia</taxon>
        <taxon>Myomorpha</taxon>
        <taxon>Muroidea</taxon>
        <taxon>Cricetidae</taxon>
        <taxon>Cricetinae</taxon>
        <taxon>Cricetulus</taxon>
    </lineage>
</organism>
<sequence>MTDFEDWVLDEEKVCKTANFITLAPPGFLVFPVLTDSHPCPMAYSPCSKKDSFHCLDFSLMNGIVGTVPDTIDGTTVSPKTTALVRQPGKYLQGN</sequence>
<evidence type="ECO:0000313" key="1">
    <source>
        <dbReference type="EMBL" id="EGW02995.1"/>
    </source>
</evidence>
<protein>
    <submittedName>
        <fullName evidence="1">Uncharacterized protein</fullName>
    </submittedName>
</protein>
<evidence type="ECO:0000313" key="2">
    <source>
        <dbReference type="Proteomes" id="UP000001075"/>
    </source>
</evidence>
<dbReference type="InParanoid" id="G3HTP8"/>